<dbReference type="InterPro" id="IPR008984">
    <property type="entry name" value="SMAD_FHA_dom_sf"/>
</dbReference>
<dbReference type="RefSeq" id="WP_012829706.1">
    <property type="nucleotide sequence ID" value="NC_013440.1"/>
</dbReference>
<dbReference type="Pfam" id="PF00498">
    <property type="entry name" value="FHA"/>
    <property type="match status" value="2"/>
</dbReference>
<dbReference type="KEGG" id="hoh:Hoch_4617"/>
<dbReference type="eggNOG" id="COG1716">
    <property type="taxonomic scope" value="Bacteria"/>
</dbReference>
<feature type="region of interest" description="Disordered" evidence="1">
    <location>
        <begin position="24"/>
        <end position="140"/>
    </location>
</feature>
<protein>
    <submittedName>
        <fullName evidence="3">FHA domain containing protein</fullName>
    </submittedName>
</protein>
<dbReference type="SUPFAM" id="SSF49879">
    <property type="entry name" value="SMAD/FHA domain"/>
    <property type="match status" value="2"/>
</dbReference>
<feature type="compositionally biased region" description="Polar residues" evidence="1">
    <location>
        <begin position="51"/>
        <end position="64"/>
    </location>
</feature>
<dbReference type="Proteomes" id="UP000001880">
    <property type="component" value="Chromosome"/>
</dbReference>
<name>D0LR80_HALO1</name>
<proteinExistence type="predicted"/>
<evidence type="ECO:0000313" key="4">
    <source>
        <dbReference type="Proteomes" id="UP000001880"/>
    </source>
</evidence>
<feature type="compositionally biased region" description="Gly residues" evidence="1">
    <location>
        <begin position="107"/>
        <end position="133"/>
    </location>
</feature>
<gene>
    <name evidence="3" type="ordered locus">Hoch_4617</name>
</gene>
<dbReference type="EMBL" id="CP001804">
    <property type="protein sequence ID" value="ACY17108.1"/>
    <property type="molecule type" value="Genomic_DNA"/>
</dbReference>
<feature type="domain" description="FHA" evidence="2">
    <location>
        <begin position="299"/>
        <end position="361"/>
    </location>
</feature>
<dbReference type="STRING" id="502025.Hoch_4617"/>
<sequence length="387" mass="40324">MIICYRCGKENQDHYKFCLGCGAELTSPPVNEPPPPSPPPPHAGGDEKLGTMNTVMADNPKSSTPSGMPPAPAGSYGPPPPMPPPPAAPGPAPGQGQGQAEAMGGWQPPGGHGGHGGHGGQGGHGGAPGGGHGAPPPAGPRPCPACGAAVPQEFKFCGVCGFKMEPVQQQQPPPPQQSGAHWLMVLIRPDGTEGGVHELREGENRIGRDHGELFENDGYLSPTHAALVVQGDSMVVRDLGSLNGVFVKMSEDEELRPGQIIRLGQELLRFDTIEPPQPLADGTEVMGSPNPGYWGKITVVIGNGIDGSAYPLLNESVTMGRERGEINFPEDGYVSGLHARLSNQGGSFVLSDLGSSNGTFIRVTHERLLGDGAFILLGQQLFRLSML</sequence>
<dbReference type="PANTHER" id="PTHR23308">
    <property type="entry name" value="NUCLEAR INHIBITOR OF PROTEIN PHOSPHATASE-1"/>
    <property type="match status" value="1"/>
</dbReference>
<organism evidence="3 4">
    <name type="scientific">Haliangium ochraceum (strain DSM 14365 / JCM 11303 / SMP-2)</name>
    <dbReference type="NCBI Taxonomy" id="502025"/>
    <lineage>
        <taxon>Bacteria</taxon>
        <taxon>Pseudomonadati</taxon>
        <taxon>Myxococcota</taxon>
        <taxon>Polyangia</taxon>
        <taxon>Haliangiales</taxon>
        <taxon>Kofleriaceae</taxon>
        <taxon>Haliangium</taxon>
    </lineage>
</organism>
<dbReference type="InterPro" id="IPR050923">
    <property type="entry name" value="Cell_Proc_Reg/RNA_Proc"/>
</dbReference>
<evidence type="ECO:0000259" key="2">
    <source>
        <dbReference type="PROSITE" id="PS50006"/>
    </source>
</evidence>
<feature type="compositionally biased region" description="Pro residues" evidence="1">
    <location>
        <begin position="30"/>
        <end position="42"/>
    </location>
</feature>
<dbReference type="InterPro" id="IPR000253">
    <property type="entry name" value="FHA_dom"/>
</dbReference>
<evidence type="ECO:0000256" key="1">
    <source>
        <dbReference type="SAM" id="MobiDB-lite"/>
    </source>
</evidence>
<reference evidence="3 4" key="1">
    <citation type="journal article" date="2010" name="Stand. Genomic Sci.">
        <title>Complete genome sequence of Haliangium ochraceum type strain (SMP-2).</title>
        <authorList>
            <consortium name="US DOE Joint Genome Institute (JGI-PGF)"/>
            <person name="Ivanova N."/>
            <person name="Daum C."/>
            <person name="Lang E."/>
            <person name="Abt B."/>
            <person name="Kopitz M."/>
            <person name="Saunders E."/>
            <person name="Lapidus A."/>
            <person name="Lucas S."/>
            <person name="Glavina Del Rio T."/>
            <person name="Nolan M."/>
            <person name="Tice H."/>
            <person name="Copeland A."/>
            <person name="Cheng J.F."/>
            <person name="Chen F."/>
            <person name="Bruce D."/>
            <person name="Goodwin L."/>
            <person name="Pitluck S."/>
            <person name="Mavromatis K."/>
            <person name="Pati A."/>
            <person name="Mikhailova N."/>
            <person name="Chen A."/>
            <person name="Palaniappan K."/>
            <person name="Land M."/>
            <person name="Hauser L."/>
            <person name="Chang Y.J."/>
            <person name="Jeffries C.D."/>
            <person name="Detter J.C."/>
            <person name="Brettin T."/>
            <person name="Rohde M."/>
            <person name="Goker M."/>
            <person name="Bristow J."/>
            <person name="Markowitz V."/>
            <person name="Eisen J.A."/>
            <person name="Hugenholtz P."/>
            <person name="Kyrpides N.C."/>
            <person name="Klenk H.P."/>
        </authorList>
    </citation>
    <scope>NUCLEOTIDE SEQUENCE [LARGE SCALE GENOMIC DNA]</scope>
    <source>
        <strain evidence="4">DSM 14365 / CIP 107738 / JCM 11303 / AJ 13395 / SMP-2</strain>
    </source>
</reference>
<dbReference type="CDD" id="cd00060">
    <property type="entry name" value="FHA"/>
    <property type="match status" value="2"/>
</dbReference>
<dbReference type="Gene3D" id="2.60.200.20">
    <property type="match status" value="2"/>
</dbReference>
<feature type="compositionally biased region" description="Pro residues" evidence="1">
    <location>
        <begin position="67"/>
        <end position="92"/>
    </location>
</feature>
<dbReference type="AlphaFoldDB" id="D0LR80"/>
<dbReference type="PROSITE" id="PS50006">
    <property type="entry name" value="FHA_DOMAIN"/>
    <property type="match status" value="1"/>
</dbReference>
<keyword evidence="4" id="KW-1185">Reference proteome</keyword>
<evidence type="ECO:0000313" key="3">
    <source>
        <dbReference type="EMBL" id="ACY17108.1"/>
    </source>
</evidence>
<accession>D0LR80</accession>
<dbReference type="HOGENOM" id="CLU_713228_0_0_7"/>
<dbReference type="SMART" id="SM00240">
    <property type="entry name" value="FHA"/>
    <property type="match status" value="2"/>
</dbReference>